<evidence type="ECO:0000313" key="1">
    <source>
        <dbReference type="EMBL" id="APO67402.1"/>
    </source>
</evidence>
<name>A0A1L5NHQ3_9HYPH</name>
<gene>
    <name evidence="1" type="ORF">IE4872_CH01773</name>
</gene>
<protein>
    <submittedName>
        <fullName evidence="1">Uncharacterized protein</fullName>
    </submittedName>
</protein>
<reference evidence="1 2" key="1">
    <citation type="submission" date="2016-09" db="EMBL/GenBank/DDBJ databases">
        <title>The complete genome sequences of Rhizobium gallicum, symbiovars gallicum and phaseoli, symbionts associated to common bean (Phaseolus vulgaris).</title>
        <authorList>
            <person name="Bustos P."/>
            <person name="Santamaria R.I."/>
            <person name="Perez-Carrascal O.M."/>
            <person name="Juarez S."/>
            <person name="Lozano L."/>
            <person name="Martinez-Flores I."/>
            <person name="Martinez-Romero E."/>
            <person name="Cevallos M."/>
            <person name="Romero D."/>
            <person name="Davila G."/>
            <person name="Gonzalez V."/>
        </authorList>
    </citation>
    <scope>NUCLEOTIDE SEQUENCE [LARGE SCALE GENOMIC DNA]</scope>
    <source>
        <strain evidence="1 2">IE4872</strain>
    </source>
</reference>
<dbReference type="AlphaFoldDB" id="A0A1L5NHQ3"/>
<evidence type="ECO:0000313" key="2">
    <source>
        <dbReference type="Proteomes" id="UP000184749"/>
    </source>
</evidence>
<dbReference type="EMBL" id="CP017101">
    <property type="protein sequence ID" value="APO67402.1"/>
    <property type="molecule type" value="Genomic_DNA"/>
</dbReference>
<proteinExistence type="predicted"/>
<sequence length="74" mass="8024">MLKLEVRSSIGDESYFGHQRINAVSLKPFVPSMLDSPTAAYLSKLQIAGAMLPSNFRQPDTIEGKVAITDGGEK</sequence>
<dbReference type="Proteomes" id="UP000184749">
    <property type="component" value="Chromosome"/>
</dbReference>
<accession>A0A1L5NHQ3</accession>
<dbReference type="STRING" id="56730.IE4872_CH01773"/>
<organism evidence="1 2">
    <name type="scientific">Rhizobium gallicum</name>
    <dbReference type="NCBI Taxonomy" id="56730"/>
    <lineage>
        <taxon>Bacteria</taxon>
        <taxon>Pseudomonadati</taxon>
        <taxon>Pseudomonadota</taxon>
        <taxon>Alphaproteobacteria</taxon>
        <taxon>Hyphomicrobiales</taxon>
        <taxon>Rhizobiaceae</taxon>
        <taxon>Rhizobium/Agrobacterium group</taxon>
        <taxon>Rhizobium</taxon>
    </lineage>
</organism>